<comment type="caution">
    <text evidence="2">The sequence shown here is derived from an EMBL/GenBank/DDBJ whole genome shotgun (WGS) entry which is preliminary data.</text>
</comment>
<dbReference type="AlphaFoldDB" id="A0A8X6SIZ0"/>
<evidence type="ECO:0000256" key="1">
    <source>
        <dbReference type="ARBA" id="ARBA00004123"/>
    </source>
</evidence>
<proteinExistence type="predicted"/>
<sequence>MCGRIIGKIEEGRKITDVAREFDIAHSVVSRLWKSFKTTGMCVDGTGEGRVRSTTLQKTDISSYQQKEQAHHSSAGGKSVSCCLRKADLPKNCYQTFEGRRIIRTQTCCVYPFDQTAPYCPFTMVS</sequence>
<dbReference type="EMBL" id="BMAU01021278">
    <property type="protein sequence ID" value="GFY07833.1"/>
    <property type="molecule type" value="Genomic_DNA"/>
</dbReference>
<dbReference type="GO" id="GO:0005634">
    <property type="term" value="C:nucleus"/>
    <property type="evidence" value="ECO:0007669"/>
    <property type="project" value="UniProtKB-SubCell"/>
</dbReference>
<gene>
    <name evidence="2" type="ORF">TNCV_4287691</name>
</gene>
<dbReference type="SUPFAM" id="SSF46689">
    <property type="entry name" value="Homeodomain-like"/>
    <property type="match status" value="1"/>
</dbReference>
<keyword evidence="3" id="KW-1185">Reference proteome</keyword>
<name>A0A8X6SIZ0_TRICX</name>
<accession>A0A8X6SIZ0</accession>
<protein>
    <recommendedName>
        <fullName evidence="4">Paired domain-containing protein</fullName>
    </recommendedName>
</protein>
<evidence type="ECO:0008006" key="4">
    <source>
        <dbReference type="Google" id="ProtNLM"/>
    </source>
</evidence>
<comment type="subcellular location">
    <subcellularLocation>
        <location evidence="1">Nucleus</location>
    </subcellularLocation>
</comment>
<evidence type="ECO:0000313" key="2">
    <source>
        <dbReference type="EMBL" id="GFY07833.1"/>
    </source>
</evidence>
<dbReference type="Proteomes" id="UP000887159">
    <property type="component" value="Unassembled WGS sequence"/>
</dbReference>
<organism evidence="2 3">
    <name type="scientific">Trichonephila clavipes</name>
    <name type="common">Golden silk orbweaver</name>
    <name type="synonym">Nephila clavipes</name>
    <dbReference type="NCBI Taxonomy" id="2585209"/>
    <lineage>
        <taxon>Eukaryota</taxon>
        <taxon>Metazoa</taxon>
        <taxon>Ecdysozoa</taxon>
        <taxon>Arthropoda</taxon>
        <taxon>Chelicerata</taxon>
        <taxon>Arachnida</taxon>
        <taxon>Araneae</taxon>
        <taxon>Araneomorphae</taxon>
        <taxon>Entelegynae</taxon>
        <taxon>Araneoidea</taxon>
        <taxon>Nephilidae</taxon>
        <taxon>Trichonephila</taxon>
    </lineage>
</organism>
<reference evidence="2" key="1">
    <citation type="submission" date="2020-08" db="EMBL/GenBank/DDBJ databases">
        <title>Multicomponent nature underlies the extraordinary mechanical properties of spider dragline silk.</title>
        <authorList>
            <person name="Kono N."/>
            <person name="Nakamura H."/>
            <person name="Mori M."/>
            <person name="Yoshida Y."/>
            <person name="Ohtoshi R."/>
            <person name="Malay A.D."/>
            <person name="Moran D.A.P."/>
            <person name="Tomita M."/>
            <person name="Numata K."/>
            <person name="Arakawa K."/>
        </authorList>
    </citation>
    <scope>NUCLEOTIDE SEQUENCE</scope>
</reference>
<dbReference type="InterPro" id="IPR009057">
    <property type="entry name" value="Homeodomain-like_sf"/>
</dbReference>
<evidence type="ECO:0000313" key="3">
    <source>
        <dbReference type="Proteomes" id="UP000887159"/>
    </source>
</evidence>